<proteinExistence type="predicted"/>
<reference evidence="2" key="1">
    <citation type="submission" date="2018-02" db="EMBL/GenBank/DDBJ databases">
        <authorList>
            <person name="Hausmann B."/>
        </authorList>
    </citation>
    <scope>NUCLEOTIDE SEQUENCE [LARGE SCALE GENOMIC DNA]</scope>
    <source>
        <strain evidence="2">Peat soil MAG SbA1</strain>
    </source>
</reference>
<dbReference type="Proteomes" id="UP000238701">
    <property type="component" value="Unassembled WGS sequence"/>
</dbReference>
<dbReference type="AlphaFoldDB" id="A0A2U3K1F5"/>
<dbReference type="EMBL" id="OMOD01000023">
    <property type="protein sequence ID" value="SPF33496.1"/>
    <property type="molecule type" value="Genomic_DNA"/>
</dbReference>
<protein>
    <submittedName>
        <fullName evidence="1">Uncharacterized protein</fullName>
    </submittedName>
</protein>
<evidence type="ECO:0000313" key="1">
    <source>
        <dbReference type="EMBL" id="SPF33496.1"/>
    </source>
</evidence>
<evidence type="ECO:0000313" key="2">
    <source>
        <dbReference type="Proteomes" id="UP000238701"/>
    </source>
</evidence>
<sequence>MTWIPFAIKPSASPRVLVKHAVIHRIGWFTCDAVIRYVLTESRPSKPILSLCPCFDFLNREISPSRIFSVEQCNSDPNLICDLHRVSPLIMDKLSSNMDDINIYWAVVKTHQTRLSA</sequence>
<name>A0A2U3K1F5_9BACT</name>
<accession>A0A2U3K1F5</accession>
<organism evidence="1 2">
    <name type="scientific">Candidatus Sulfotelmatobacter kueseliae</name>
    <dbReference type="NCBI Taxonomy" id="2042962"/>
    <lineage>
        <taxon>Bacteria</taxon>
        <taxon>Pseudomonadati</taxon>
        <taxon>Acidobacteriota</taxon>
        <taxon>Terriglobia</taxon>
        <taxon>Terriglobales</taxon>
        <taxon>Candidatus Korobacteraceae</taxon>
        <taxon>Candidatus Sulfotelmatobacter</taxon>
    </lineage>
</organism>
<gene>
    <name evidence="1" type="ORF">SBA1_1190018</name>
</gene>